<dbReference type="KEGG" id="crq:GCK72_017392"/>
<comment type="caution">
    <text evidence="3">The sequence shown here is derived from an EMBL/GenBank/DDBJ whole genome shotgun (WGS) entry which is preliminary data.</text>
</comment>
<dbReference type="RefSeq" id="XP_053580978.1">
    <property type="nucleotide sequence ID" value="XM_053732065.1"/>
</dbReference>
<organism evidence="3 4">
    <name type="scientific">Caenorhabditis remanei</name>
    <name type="common">Caenorhabditis vulgaris</name>
    <dbReference type="NCBI Taxonomy" id="31234"/>
    <lineage>
        <taxon>Eukaryota</taxon>
        <taxon>Metazoa</taxon>
        <taxon>Ecdysozoa</taxon>
        <taxon>Nematoda</taxon>
        <taxon>Chromadorea</taxon>
        <taxon>Rhabditida</taxon>
        <taxon>Rhabditina</taxon>
        <taxon>Rhabditomorpha</taxon>
        <taxon>Rhabditoidea</taxon>
        <taxon>Rhabditidae</taxon>
        <taxon>Peloderinae</taxon>
        <taxon>Caenorhabditis</taxon>
    </lineage>
</organism>
<sequence>MTDSPNTSFIQSSTQSSSSINPPSNPPSHSSRPGTLANAQPPQSFVLNAHNSHFHITGSFGSGNAHSMPTHPSGSSADNIALKNSEIDEWKMKFASQTLELNNVRQAFADVEDQKNNLENALATKGDEYEELREMWMAETQKLATKERELATVMTHVENLEKQKAEVSVLLRNMEESSSKKDSEIGSYLIERANLIKKVDEQDQQLKTVEIVSQVDDLRKEAIETVGELKKTIAETKRMVEEEKEKERKLEEWNVELETGKRKLEDHVERIRCKYNEAKLWIQKSNDERKKLETMLLLRNEAYDKKREAVKVKDGLIQILKREQVKLKGTSRELEASREGERLRRSRRLPVGIEDSE</sequence>
<feature type="region of interest" description="Disordered" evidence="2">
    <location>
        <begin position="58"/>
        <end position="79"/>
    </location>
</feature>
<accession>A0A6A5G7Y3</accession>
<feature type="region of interest" description="Disordered" evidence="2">
    <location>
        <begin position="1"/>
        <end position="41"/>
    </location>
</feature>
<dbReference type="AlphaFoldDB" id="A0A6A5G7Y3"/>
<name>A0A6A5G7Y3_CAERE</name>
<evidence type="ECO:0000313" key="4">
    <source>
        <dbReference type="Proteomes" id="UP000483820"/>
    </source>
</evidence>
<dbReference type="CTD" id="78776551"/>
<reference evidence="3 4" key="1">
    <citation type="submission" date="2019-12" db="EMBL/GenBank/DDBJ databases">
        <title>Chromosome-level assembly of the Caenorhabditis remanei genome.</title>
        <authorList>
            <person name="Teterina A.A."/>
            <person name="Willis J.H."/>
            <person name="Phillips P.C."/>
        </authorList>
    </citation>
    <scope>NUCLEOTIDE SEQUENCE [LARGE SCALE GENOMIC DNA]</scope>
    <source>
        <strain evidence="3 4">PX506</strain>
        <tissue evidence="3">Whole organism</tissue>
    </source>
</reference>
<dbReference type="Proteomes" id="UP000483820">
    <property type="component" value="Chromosome V"/>
</dbReference>
<feature type="coiled-coil region" evidence="1">
    <location>
        <begin position="101"/>
        <end position="180"/>
    </location>
</feature>
<evidence type="ECO:0000256" key="2">
    <source>
        <dbReference type="SAM" id="MobiDB-lite"/>
    </source>
</evidence>
<keyword evidence="1" id="KW-0175">Coiled coil</keyword>
<feature type="compositionally biased region" description="Polar residues" evidence="2">
    <location>
        <begin position="62"/>
        <end position="78"/>
    </location>
</feature>
<protein>
    <submittedName>
        <fullName evidence="3">Uncharacterized protein</fullName>
    </submittedName>
</protein>
<dbReference type="GeneID" id="78776551"/>
<feature type="region of interest" description="Disordered" evidence="2">
    <location>
        <begin position="329"/>
        <end position="357"/>
    </location>
</feature>
<gene>
    <name evidence="3" type="ORF">GCK72_017392</name>
</gene>
<feature type="coiled-coil region" evidence="1">
    <location>
        <begin position="226"/>
        <end position="270"/>
    </location>
</feature>
<dbReference type="EMBL" id="WUAV01000005">
    <property type="protein sequence ID" value="KAF1750841.1"/>
    <property type="molecule type" value="Genomic_DNA"/>
</dbReference>
<evidence type="ECO:0000313" key="3">
    <source>
        <dbReference type="EMBL" id="KAF1750841.1"/>
    </source>
</evidence>
<evidence type="ECO:0000256" key="1">
    <source>
        <dbReference type="SAM" id="Coils"/>
    </source>
</evidence>
<feature type="compositionally biased region" description="Low complexity" evidence="2">
    <location>
        <begin position="7"/>
        <end position="31"/>
    </location>
</feature>
<proteinExistence type="predicted"/>
<feature type="compositionally biased region" description="Basic and acidic residues" evidence="2">
    <location>
        <begin position="329"/>
        <end position="343"/>
    </location>
</feature>